<evidence type="ECO:0000313" key="2">
    <source>
        <dbReference type="Proteomes" id="UP001054945"/>
    </source>
</evidence>
<dbReference type="EMBL" id="BPLR01000062">
    <property type="protein sequence ID" value="GIY91871.1"/>
    <property type="molecule type" value="Genomic_DNA"/>
</dbReference>
<dbReference type="AlphaFoldDB" id="A0AAV4XAD2"/>
<dbReference type="Proteomes" id="UP001054945">
    <property type="component" value="Unassembled WGS sequence"/>
</dbReference>
<name>A0AAV4XAD2_CAEEX</name>
<reference evidence="1 2" key="1">
    <citation type="submission" date="2021-06" db="EMBL/GenBank/DDBJ databases">
        <title>Caerostris extrusa draft genome.</title>
        <authorList>
            <person name="Kono N."/>
            <person name="Arakawa K."/>
        </authorList>
    </citation>
    <scope>NUCLEOTIDE SEQUENCE [LARGE SCALE GENOMIC DNA]</scope>
</reference>
<sequence>MGTRGLISLKEDRGMGVGRRKLILQVGGTGGSQVRIMWRKVTRMRNFILFLLEVGCRGDGCNEGPGKSLVEGIRFGREMYAEDLRN</sequence>
<evidence type="ECO:0000313" key="1">
    <source>
        <dbReference type="EMBL" id="GIY91871.1"/>
    </source>
</evidence>
<protein>
    <submittedName>
        <fullName evidence="1">Uncharacterized protein</fullName>
    </submittedName>
</protein>
<keyword evidence="2" id="KW-1185">Reference proteome</keyword>
<gene>
    <name evidence="1" type="ORF">CEXT_195861</name>
</gene>
<proteinExistence type="predicted"/>
<organism evidence="1 2">
    <name type="scientific">Caerostris extrusa</name>
    <name type="common">Bark spider</name>
    <name type="synonym">Caerostris bankana</name>
    <dbReference type="NCBI Taxonomy" id="172846"/>
    <lineage>
        <taxon>Eukaryota</taxon>
        <taxon>Metazoa</taxon>
        <taxon>Ecdysozoa</taxon>
        <taxon>Arthropoda</taxon>
        <taxon>Chelicerata</taxon>
        <taxon>Arachnida</taxon>
        <taxon>Araneae</taxon>
        <taxon>Araneomorphae</taxon>
        <taxon>Entelegynae</taxon>
        <taxon>Araneoidea</taxon>
        <taxon>Araneidae</taxon>
        <taxon>Caerostris</taxon>
    </lineage>
</organism>
<comment type="caution">
    <text evidence="1">The sequence shown here is derived from an EMBL/GenBank/DDBJ whole genome shotgun (WGS) entry which is preliminary data.</text>
</comment>
<accession>A0AAV4XAD2</accession>